<sequence>MLKIEVFPENAHVTTRTIPGKDNKPPRTIYEQTAYAYLGGKFPVEMKLSLEEGQPAYVAGNYTIHSSSFVVNNFGGLELKRFGMLIEPLEPEI</sequence>
<dbReference type="SUPFAM" id="SSF50249">
    <property type="entry name" value="Nucleic acid-binding proteins"/>
    <property type="match status" value="1"/>
</dbReference>
<dbReference type="Proteomes" id="UP000464262">
    <property type="component" value="Chromosome 1"/>
</dbReference>
<dbReference type="InterPro" id="IPR003512">
    <property type="entry name" value="Phage_M13_G5P_DNA-bd"/>
</dbReference>
<proteinExistence type="predicted"/>
<dbReference type="KEGG" id="vas:GT360_07215"/>
<reference evidence="5 6" key="1">
    <citation type="submission" date="2020-01" db="EMBL/GenBank/DDBJ databases">
        <title>Whole genome and functional gene identification of agarase of Vibrio HN897.</title>
        <authorList>
            <person name="Liu Y."/>
            <person name="Zhao Z."/>
        </authorList>
    </citation>
    <scope>NUCLEOTIDE SEQUENCE [LARGE SCALE GENOMIC DNA]</scope>
    <source>
        <strain evidence="5 6">HN897</strain>
    </source>
</reference>
<evidence type="ECO:0000313" key="4">
    <source>
        <dbReference type="EMBL" id="QIA63314.1"/>
    </source>
</evidence>
<dbReference type="Pfam" id="PF02303">
    <property type="entry name" value="Phage_DNA_bind"/>
    <property type="match status" value="1"/>
</dbReference>
<dbReference type="Gene3D" id="2.40.50.140">
    <property type="entry name" value="Nucleic acid-binding proteins"/>
    <property type="match status" value="1"/>
</dbReference>
<evidence type="ECO:0000313" key="6">
    <source>
        <dbReference type="Proteomes" id="UP000464262"/>
    </source>
</evidence>
<accession>A0A7Z2YDL9</accession>
<keyword evidence="1" id="KW-0235">DNA replication</keyword>
<evidence type="ECO:0000313" key="5">
    <source>
        <dbReference type="EMBL" id="QIA63319.1"/>
    </source>
</evidence>
<organism evidence="5 6">
    <name type="scientific">Vibrio astriarenae</name>
    <dbReference type="NCBI Taxonomy" id="1481923"/>
    <lineage>
        <taxon>Bacteria</taxon>
        <taxon>Pseudomonadati</taxon>
        <taxon>Pseudomonadota</taxon>
        <taxon>Gammaproteobacteria</taxon>
        <taxon>Vibrionales</taxon>
        <taxon>Vibrionaceae</taxon>
        <taxon>Vibrio</taxon>
    </lineage>
</organism>
<dbReference type="InterPro" id="IPR012340">
    <property type="entry name" value="NA-bd_OB-fold"/>
</dbReference>
<dbReference type="GO" id="GO:0003697">
    <property type="term" value="F:single-stranded DNA binding"/>
    <property type="evidence" value="ECO:0007669"/>
    <property type="project" value="InterPro"/>
</dbReference>
<protein>
    <recommendedName>
        <fullName evidence="3">Single-stranded DNA-binding protein</fullName>
    </recommendedName>
</protein>
<keyword evidence="2" id="KW-0238">DNA-binding</keyword>
<dbReference type="GO" id="GO:0006260">
    <property type="term" value="P:DNA replication"/>
    <property type="evidence" value="ECO:0007669"/>
    <property type="project" value="UniProtKB-KW"/>
</dbReference>
<gene>
    <name evidence="4" type="ORF">GT360_07190</name>
    <name evidence="5" type="ORF">GT360_07215</name>
</gene>
<dbReference type="EMBL" id="CP047475">
    <property type="protein sequence ID" value="QIA63319.1"/>
    <property type="molecule type" value="Genomic_DNA"/>
</dbReference>
<dbReference type="RefSeq" id="WP_164648216.1">
    <property type="nucleotide sequence ID" value="NZ_CP047475.1"/>
</dbReference>
<evidence type="ECO:0000256" key="2">
    <source>
        <dbReference type="ARBA" id="ARBA00023125"/>
    </source>
</evidence>
<keyword evidence="6" id="KW-1185">Reference proteome</keyword>
<dbReference type="EMBL" id="CP047475">
    <property type="protein sequence ID" value="QIA63314.1"/>
    <property type="molecule type" value="Genomic_DNA"/>
</dbReference>
<dbReference type="KEGG" id="vas:GT360_07190"/>
<name>A0A7Z2YDL9_9VIBR</name>
<evidence type="ECO:0000256" key="1">
    <source>
        <dbReference type="ARBA" id="ARBA00022705"/>
    </source>
</evidence>
<dbReference type="AlphaFoldDB" id="A0A7Z2YDL9"/>
<evidence type="ECO:0000256" key="3">
    <source>
        <dbReference type="ARBA" id="ARBA00030596"/>
    </source>
</evidence>